<keyword evidence="3" id="KW-1185">Reference proteome</keyword>
<dbReference type="Proteomes" id="UP000076722">
    <property type="component" value="Unassembled WGS sequence"/>
</dbReference>
<sequence>MTTLAGPPHPSTCLATPSLTESGTPVGTTIQIAGIDTYVTGSQQPSPSGSKTRIILYFPDVNGPFHENAGLLMDWFAAPRGATGKKLKESGSLSEDEGFLVLSPDYFRGDPIFKHRNADGTTIDPDFDFNAWREKHVTFARENVPKWVEAVKEKFGNENTTYAAVGYCFGAPYVLGLATPNSPNAVNGKPLIAAAAFAHPSSLTTEHFRETGVPLLLSCAETDKAFPTESRNKAIEILQENKQKYLLQLFSGVSHGFAVRSVKGDPDGEWAKQESADGIRKWFSRFL</sequence>
<gene>
    <name evidence="2" type="ORF">SISNIDRAFT_458947</name>
</gene>
<dbReference type="SUPFAM" id="SSF53474">
    <property type="entry name" value="alpha/beta-Hydrolases"/>
    <property type="match status" value="1"/>
</dbReference>
<evidence type="ECO:0000313" key="2">
    <source>
        <dbReference type="EMBL" id="KZS89220.1"/>
    </source>
</evidence>
<proteinExistence type="predicted"/>
<accession>A0A164Q0Y2</accession>
<keyword evidence="2" id="KW-0378">Hydrolase</keyword>
<dbReference type="PANTHER" id="PTHR17630:SF44">
    <property type="entry name" value="PROTEIN AIM2"/>
    <property type="match status" value="1"/>
</dbReference>
<dbReference type="InterPro" id="IPR029058">
    <property type="entry name" value="AB_hydrolase_fold"/>
</dbReference>
<name>A0A164Q0Y2_9AGAM</name>
<organism evidence="2 3">
    <name type="scientific">Sistotremastrum niveocremeum HHB9708</name>
    <dbReference type="NCBI Taxonomy" id="1314777"/>
    <lineage>
        <taxon>Eukaryota</taxon>
        <taxon>Fungi</taxon>
        <taxon>Dikarya</taxon>
        <taxon>Basidiomycota</taxon>
        <taxon>Agaricomycotina</taxon>
        <taxon>Agaricomycetes</taxon>
        <taxon>Sistotremastrales</taxon>
        <taxon>Sistotremastraceae</taxon>
        <taxon>Sertulicium</taxon>
        <taxon>Sertulicium niveocremeum</taxon>
    </lineage>
</organism>
<evidence type="ECO:0000313" key="3">
    <source>
        <dbReference type="Proteomes" id="UP000076722"/>
    </source>
</evidence>
<dbReference type="PANTHER" id="PTHR17630">
    <property type="entry name" value="DIENELACTONE HYDROLASE"/>
    <property type="match status" value="1"/>
</dbReference>
<dbReference type="InterPro" id="IPR002925">
    <property type="entry name" value="Dienelactn_hydro"/>
</dbReference>
<dbReference type="GO" id="GO:0016787">
    <property type="term" value="F:hydrolase activity"/>
    <property type="evidence" value="ECO:0007669"/>
    <property type="project" value="UniProtKB-KW"/>
</dbReference>
<dbReference type="EMBL" id="KV419429">
    <property type="protein sequence ID" value="KZS89220.1"/>
    <property type="molecule type" value="Genomic_DNA"/>
</dbReference>
<feature type="domain" description="Dienelactone hydrolase" evidence="1">
    <location>
        <begin position="93"/>
        <end position="286"/>
    </location>
</feature>
<evidence type="ECO:0000259" key="1">
    <source>
        <dbReference type="Pfam" id="PF01738"/>
    </source>
</evidence>
<dbReference type="Pfam" id="PF01738">
    <property type="entry name" value="DLH"/>
    <property type="match status" value="1"/>
</dbReference>
<dbReference type="AlphaFoldDB" id="A0A164Q0Y2"/>
<protein>
    <submittedName>
        <fullName evidence="2">Alpha/beta-hydrolase</fullName>
    </submittedName>
</protein>
<reference evidence="2 3" key="1">
    <citation type="journal article" date="2016" name="Mol. Biol. Evol.">
        <title>Comparative Genomics of Early-Diverging Mushroom-Forming Fungi Provides Insights into the Origins of Lignocellulose Decay Capabilities.</title>
        <authorList>
            <person name="Nagy L.G."/>
            <person name="Riley R."/>
            <person name="Tritt A."/>
            <person name="Adam C."/>
            <person name="Daum C."/>
            <person name="Floudas D."/>
            <person name="Sun H."/>
            <person name="Yadav J.S."/>
            <person name="Pangilinan J."/>
            <person name="Larsson K.H."/>
            <person name="Matsuura K."/>
            <person name="Barry K."/>
            <person name="Labutti K."/>
            <person name="Kuo R."/>
            <person name="Ohm R.A."/>
            <person name="Bhattacharya S.S."/>
            <person name="Shirouzu T."/>
            <person name="Yoshinaga Y."/>
            <person name="Martin F.M."/>
            <person name="Grigoriev I.V."/>
            <person name="Hibbett D.S."/>
        </authorList>
    </citation>
    <scope>NUCLEOTIDE SEQUENCE [LARGE SCALE GENOMIC DNA]</scope>
    <source>
        <strain evidence="2 3">HHB9708</strain>
    </source>
</reference>
<dbReference type="Gene3D" id="3.40.50.1820">
    <property type="entry name" value="alpha/beta hydrolase"/>
    <property type="match status" value="1"/>
</dbReference>
<dbReference type="STRING" id="1314777.A0A164Q0Y2"/>
<dbReference type="OrthoDB" id="1393670at2759"/>